<dbReference type="InterPro" id="IPR036942">
    <property type="entry name" value="Beta-barrel_TonB_sf"/>
</dbReference>
<keyword evidence="10" id="KW-0732">Signal</keyword>
<dbReference type="PROSITE" id="PS52016">
    <property type="entry name" value="TONB_DEPENDENT_REC_3"/>
    <property type="match status" value="1"/>
</dbReference>
<evidence type="ECO:0000256" key="6">
    <source>
        <dbReference type="ARBA" id="ARBA00023136"/>
    </source>
</evidence>
<accession>A0ABR9T969</accession>
<evidence type="ECO:0000256" key="9">
    <source>
        <dbReference type="RuleBase" id="RU003357"/>
    </source>
</evidence>
<dbReference type="Pfam" id="PF00593">
    <property type="entry name" value="TonB_dep_Rec_b-barrel"/>
    <property type="match status" value="1"/>
</dbReference>
<dbReference type="Proteomes" id="UP000618319">
    <property type="component" value="Unassembled WGS sequence"/>
</dbReference>
<evidence type="ECO:0000256" key="3">
    <source>
        <dbReference type="ARBA" id="ARBA00022452"/>
    </source>
</evidence>
<dbReference type="InterPro" id="IPR023997">
    <property type="entry name" value="TonB-dep_OMP_SusC/RagA_CS"/>
</dbReference>
<comment type="subcellular location">
    <subcellularLocation>
        <location evidence="1 8">Cell outer membrane</location>
        <topology evidence="1 8">Multi-pass membrane protein</topology>
    </subcellularLocation>
</comment>
<evidence type="ECO:0000256" key="7">
    <source>
        <dbReference type="ARBA" id="ARBA00023237"/>
    </source>
</evidence>
<keyword evidence="5 9" id="KW-0798">TonB box</keyword>
<keyword evidence="14" id="KW-1185">Reference proteome</keyword>
<feature type="chain" id="PRO_5046187352" evidence="10">
    <location>
        <begin position="23"/>
        <end position="1092"/>
    </location>
</feature>
<dbReference type="InterPro" id="IPR023996">
    <property type="entry name" value="TonB-dep_OMP_SusC/RagA"/>
</dbReference>
<dbReference type="PROSITE" id="PS00018">
    <property type="entry name" value="EF_HAND_1"/>
    <property type="match status" value="1"/>
</dbReference>
<protein>
    <submittedName>
        <fullName evidence="13">SusC/RagA family TonB-linked outer membrane protein</fullName>
    </submittedName>
</protein>
<keyword evidence="4 8" id="KW-0812">Transmembrane</keyword>
<organism evidence="13 14">
    <name type="scientific">Sphingobacterium pedocola</name>
    <dbReference type="NCBI Taxonomy" id="2082722"/>
    <lineage>
        <taxon>Bacteria</taxon>
        <taxon>Pseudomonadati</taxon>
        <taxon>Bacteroidota</taxon>
        <taxon>Sphingobacteriia</taxon>
        <taxon>Sphingobacteriales</taxon>
        <taxon>Sphingobacteriaceae</taxon>
        <taxon>Sphingobacterium</taxon>
    </lineage>
</organism>
<proteinExistence type="inferred from homology"/>
<name>A0ABR9T969_9SPHI</name>
<dbReference type="InterPro" id="IPR012910">
    <property type="entry name" value="Plug_dom"/>
</dbReference>
<comment type="caution">
    <text evidence="13">The sequence shown here is derived from an EMBL/GenBank/DDBJ whole genome shotgun (WGS) entry which is preliminary data.</text>
</comment>
<evidence type="ECO:0000256" key="4">
    <source>
        <dbReference type="ARBA" id="ARBA00022692"/>
    </source>
</evidence>
<evidence type="ECO:0000259" key="11">
    <source>
        <dbReference type="Pfam" id="PF00593"/>
    </source>
</evidence>
<dbReference type="InterPro" id="IPR000531">
    <property type="entry name" value="Beta-barrel_TonB"/>
</dbReference>
<dbReference type="EMBL" id="PSKQ01000022">
    <property type="protein sequence ID" value="MBE8721868.1"/>
    <property type="molecule type" value="Genomic_DNA"/>
</dbReference>
<comment type="similarity">
    <text evidence="8 9">Belongs to the TonB-dependent receptor family.</text>
</comment>
<evidence type="ECO:0000313" key="14">
    <source>
        <dbReference type="Proteomes" id="UP000618319"/>
    </source>
</evidence>
<dbReference type="Gene3D" id="2.40.170.20">
    <property type="entry name" value="TonB-dependent receptor, beta-barrel domain"/>
    <property type="match status" value="1"/>
</dbReference>
<dbReference type="InterPro" id="IPR037066">
    <property type="entry name" value="Plug_dom_sf"/>
</dbReference>
<reference evidence="13 14" key="1">
    <citation type="submission" date="2018-02" db="EMBL/GenBank/DDBJ databases">
        <title>Sphingobacterium KA21.</title>
        <authorList>
            <person name="Vasarhelyi B.M."/>
            <person name="Deshmukh S."/>
            <person name="Balint B."/>
            <person name="Kukolya J."/>
        </authorList>
    </citation>
    <scope>NUCLEOTIDE SEQUENCE [LARGE SCALE GENOMIC DNA]</scope>
    <source>
        <strain evidence="13 14">Ka21</strain>
    </source>
</reference>
<dbReference type="InterPro" id="IPR008969">
    <property type="entry name" value="CarboxyPept-like_regulatory"/>
</dbReference>
<feature type="signal peptide" evidence="10">
    <location>
        <begin position="1"/>
        <end position="22"/>
    </location>
</feature>
<evidence type="ECO:0000256" key="5">
    <source>
        <dbReference type="ARBA" id="ARBA00023077"/>
    </source>
</evidence>
<sequence length="1092" mass="121300">MMKIFRLFIIIGLLIAVHQVQAQNEPLLTGKVSDLATGEGVINATVILVDQDNRTISSTMTDVTGNYVLRVRQPNLRIMVSYTGYKSSRPVAVGSRTSINIAIESATADIEEVVISAKGSVDDGTGMGLSKFRNTASVATINMKELEELQSASIDQALQGRLPGVDISTVSGDPGAGMQIRIRGTSSLNGATDPLIVLDGMPYDITIPDDFDFATSDDNAYGQLLNLAPSDIQDISVLKDAQATAVWGSRAANGVLVINTKRGASGPPSLNYTFKGSFSKQPSPIPLLSGDQYTTLVMEEFYNAGRVFAGSASSEQFQYDPNNPYTYHNFSNNTDWVKSITQLGYFQDHNIQIRGGGEKARYLASLGYFNQEGTTIGTATNRLTARVNLDYVVSERITFQSDVAYTHTLVDGQYHSRVRDVAYRKMANQSIWEFDEYGRSTGNLFTPISTAQGTFNALPRNQNSTYNGTYNPLAMLTNGVNQQWGDILSPRFNIRYKLIPNVLEFNTALSLSINNNKTKTFLPQSATGRPFTENTVNMASDSDFDQFSMNTKTNLLYTPTLGEDHLLTVNASLQSTESRRTLQGLKSTNTASSFLQDPSIPSRTLTGEATSSIGESRSMGVMAQGNYVFKNRYILAGSVRMDGNSKFGPANRYGVFPAVSGAWHIGEEKFLKDIKEIDQIKLRASWGKSGNAPRNDYSYINIYRSYDYAYLGENGVGTSNIELANLKWETVTQSNLGLDVELFDYRLTLGGEIYRRRTTDLMMDKIQVATYNGFSELSMNVGTMDNDGWEASINYFPVRNSKWNVNVNFNIAHNTNVIREISPLYPRESAKNSLTNKAFFTYFQEDNPFGSFYGFRYLGVYKDQEATIAKDARGNNIVSPDGEEIYMRFNYPTVDYVFQPGDAMYDDINNDGVINEKDVIYLGNSNPKLTGGFGFSVSYNQRWKLSSFFNYRQGLDIINGTKMNTTDMLGFDNQSTAVLRRWRNPGDVTDIPRAVYGTGYNSLGSSRYVEDASFIRLRSLTLKYDFGREFLDRIRIGSLGAYVTVENLFTLTRYTGQDPDVGVRIRDAFSTLIDNSMTPPLKTVTLGITARF</sequence>
<dbReference type="InterPro" id="IPR039426">
    <property type="entry name" value="TonB-dep_rcpt-like"/>
</dbReference>
<evidence type="ECO:0000259" key="12">
    <source>
        <dbReference type="Pfam" id="PF07715"/>
    </source>
</evidence>
<dbReference type="Gene3D" id="2.60.40.1120">
    <property type="entry name" value="Carboxypeptidase-like, regulatory domain"/>
    <property type="match status" value="1"/>
</dbReference>
<dbReference type="Gene3D" id="2.170.130.10">
    <property type="entry name" value="TonB-dependent receptor, plug domain"/>
    <property type="match status" value="1"/>
</dbReference>
<dbReference type="NCBIfam" id="TIGR04056">
    <property type="entry name" value="OMP_RagA_SusC"/>
    <property type="match status" value="1"/>
</dbReference>
<dbReference type="RefSeq" id="WP_196939793.1">
    <property type="nucleotide sequence ID" value="NZ_MU158690.1"/>
</dbReference>
<keyword evidence="7 8" id="KW-0998">Cell outer membrane</keyword>
<feature type="domain" description="TonB-dependent receptor-like beta-barrel" evidence="11">
    <location>
        <begin position="448"/>
        <end position="865"/>
    </location>
</feature>
<evidence type="ECO:0000313" key="13">
    <source>
        <dbReference type="EMBL" id="MBE8721868.1"/>
    </source>
</evidence>
<keyword evidence="2 8" id="KW-0813">Transport</keyword>
<dbReference type="Pfam" id="PF07715">
    <property type="entry name" value="Plug"/>
    <property type="match status" value="1"/>
</dbReference>
<dbReference type="InterPro" id="IPR018247">
    <property type="entry name" value="EF_Hand_1_Ca_BS"/>
</dbReference>
<dbReference type="SUPFAM" id="SSF49464">
    <property type="entry name" value="Carboxypeptidase regulatory domain-like"/>
    <property type="match status" value="1"/>
</dbReference>
<evidence type="ECO:0000256" key="1">
    <source>
        <dbReference type="ARBA" id="ARBA00004571"/>
    </source>
</evidence>
<dbReference type="Pfam" id="PF13620">
    <property type="entry name" value="CarboxypepD_reg"/>
    <property type="match status" value="1"/>
</dbReference>
<evidence type="ECO:0000256" key="2">
    <source>
        <dbReference type="ARBA" id="ARBA00022448"/>
    </source>
</evidence>
<evidence type="ECO:0000256" key="8">
    <source>
        <dbReference type="PROSITE-ProRule" id="PRU01360"/>
    </source>
</evidence>
<keyword evidence="3 8" id="KW-1134">Transmembrane beta strand</keyword>
<feature type="domain" description="TonB-dependent receptor plug" evidence="12">
    <location>
        <begin position="133"/>
        <end position="255"/>
    </location>
</feature>
<dbReference type="SUPFAM" id="SSF56935">
    <property type="entry name" value="Porins"/>
    <property type="match status" value="1"/>
</dbReference>
<gene>
    <name evidence="13" type="ORF">C4F40_14160</name>
</gene>
<evidence type="ECO:0000256" key="10">
    <source>
        <dbReference type="SAM" id="SignalP"/>
    </source>
</evidence>
<keyword evidence="6 8" id="KW-0472">Membrane</keyword>
<dbReference type="NCBIfam" id="TIGR04057">
    <property type="entry name" value="SusC_RagA_signa"/>
    <property type="match status" value="1"/>
</dbReference>